<gene>
    <name evidence="2" type="ORF">PXEA_LOCUS36136</name>
</gene>
<evidence type="ECO:0000313" key="2">
    <source>
        <dbReference type="EMBL" id="VEL42696.1"/>
    </source>
</evidence>
<feature type="compositionally biased region" description="Basic and acidic residues" evidence="1">
    <location>
        <begin position="167"/>
        <end position="182"/>
    </location>
</feature>
<dbReference type="AlphaFoldDB" id="A0A3S5C8Q9"/>
<feature type="compositionally biased region" description="Basic and acidic residues" evidence="1">
    <location>
        <begin position="202"/>
        <end position="226"/>
    </location>
</feature>
<protein>
    <submittedName>
        <fullName evidence="2">Uncharacterized protein</fullName>
    </submittedName>
</protein>
<keyword evidence="3" id="KW-1185">Reference proteome</keyword>
<evidence type="ECO:0000313" key="3">
    <source>
        <dbReference type="Proteomes" id="UP000784294"/>
    </source>
</evidence>
<dbReference type="EMBL" id="CAAALY010275905">
    <property type="protein sequence ID" value="VEL42696.1"/>
    <property type="molecule type" value="Genomic_DNA"/>
</dbReference>
<proteinExistence type="predicted"/>
<dbReference type="Proteomes" id="UP000784294">
    <property type="component" value="Unassembled WGS sequence"/>
</dbReference>
<organism evidence="2 3">
    <name type="scientific">Protopolystoma xenopodis</name>
    <dbReference type="NCBI Taxonomy" id="117903"/>
    <lineage>
        <taxon>Eukaryota</taxon>
        <taxon>Metazoa</taxon>
        <taxon>Spiralia</taxon>
        <taxon>Lophotrochozoa</taxon>
        <taxon>Platyhelminthes</taxon>
        <taxon>Monogenea</taxon>
        <taxon>Polyopisthocotylea</taxon>
        <taxon>Polystomatidea</taxon>
        <taxon>Polystomatidae</taxon>
        <taxon>Protopolystoma</taxon>
    </lineage>
</organism>
<feature type="compositionally biased region" description="Basic residues" evidence="1">
    <location>
        <begin position="191"/>
        <end position="201"/>
    </location>
</feature>
<feature type="region of interest" description="Disordered" evidence="1">
    <location>
        <begin position="144"/>
        <end position="226"/>
    </location>
</feature>
<reference evidence="2" key="1">
    <citation type="submission" date="2018-11" db="EMBL/GenBank/DDBJ databases">
        <authorList>
            <consortium name="Pathogen Informatics"/>
        </authorList>
    </citation>
    <scope>NUCLEOTIDE SEQUENCE</scope>
</reference>
<sequence>MEHTRDDLCGFSSISAIAKPVGAFSGRSAAVRPTEIVNAKVPGRLWSRVWSRLLAGLQPSSGQLAACDTREWISLSRSNSNNCGFGHLQLGGSAIGRPVLLSGLGAQTTVTKGGQLALVRGPSGPLMGTIWPGLGGQKMQATRGLGKPQLDGPIGQSASSGQLEVGQSRDEARLGLRAHQEIPPRLTQPGFRRRSRKWTLKKKTDSARAKTKELDNSEVRFDPECV</sequence>
<accession>A0A3S5C8Q9</accession>
<comment type="caution">
    <text evidence="2">The sequence shown here is derived from an EMBL/GenBank/DDBJ whole genome shotgun (WGS) entry which is preliminary data.</text>
</comment>
<evidence type="ECO:0000256" key="1">
    <source>
        <dbReference type="SAM" id="MobiDB-lite"/>
    </source>
</evidence>
<name>A0A3S5C8Q9_9PLAT</name>